<evidence type="ECO:0000259" key="6">
    <source>
        <dbReference type="PROSITE" id="PS50865"/>
    </source>
</evidence>
<evidence type="ECO:0000256" key="3">
    <source>
        <dbReference type="ARBA" id="ARBA00022833"/>
    </source>
</evidence>
<accession>A0A9P5THG7</accession>
<feature type="region of interest" description="Disordered" evidence="5">
    <location>
        <begin position="1"/>
        <end position="42"/>
    </location>
</feature>
<dbReference type="InterPro" id="IPR002893">
    <property type="entry name" value="Znf_MYND"/>
</dbReference>
<dbReference type="Proteomes" id="UP000724874">
    <property type="component" value="Unassembled WGS sequence"/>
</dbReference>
<evidence type="ECO:0000313" key="8">
    <source>
        <dbReference type="Proteomes" id="UP000724874"/>
    </source>
</evidence>
<keyword evidence="2 4" id="KW-0863">Zinc-finger</keyword>
<dbReference type="SUPFAM" id="SSF144232">
    <property type="entry name" value="HIT/MYND zinc finger-like"/>
    <property type="match status" value="1"/>
</dbReference>
<evidence type="ECO:0000256" key="1">
    <source>
        <dbReference type="ARBA" id="ARBA00022723"/>
    </source>
</evidence>
<name>A0A9P5THG7_GYMJU</name>
<protein>
    <recommendedName>
        <fullName evidence="6">MYND-type domain-containing protein</fullName>
    </recommendedName>
</protein>
<organism evidence="7 8">
    <name type="scientific">Gymnopilus junonius</name>
    <name type="common">Spectacular rustgill mushroom</name>
    <name type="synonym">Gymnopilus spectabilis subsp. junonius</name>
    <dbReference type="NCBI Taxonomy" id="109634"/>
    <lineage>
        <taxon>Eukaryota</taxon>
        <taxon>Fungi</taxon>
        <taxon>Dikarya</taxon>
        <taxon>Basidiomycota</taxon>
        <taxon>Agaricomycotina</taxon>
        <taxon>Agaricomycetes</taxon>
        <taxon>Agaricomycetidae</taxon>
        <taxon>Agaricales</taxon>
        <taxon>Agaricineae</taxon>
        <taxon>Hymenogastraceae</taxon>
        <taxon>Gymnopilus</taxon>
    </lineage>
</organism>
<dbReference type="EMBL" id="JADNYJ010000132">
    <property type="protein sequence ID" value="KAF8881411.1"/>
    <property type="molecule type" value="Genomic_DNA"/>
</dbReference>
<dbReference type="AlphaFoldDB" id="A0A9P5THG7"/>
<dbReference type="OrthoDB" id="432970at2759"/>
<keyword evidence="1" id="KW-0479">Metal-binding</keyword>
<feature type="domain" description="MYND-type" evidence="6">
    <location>
        <begin position="56"/>
        <end position="96"/>
    </location>
</feature>
<dbReference type="PANTHER" id="PTHR28069">
    <property type="entry name" value="GH20023P"/>
    <property type="match status" value="1"/>
</dbReference>
<evidence type="ECO:0000256" key="5">
    <source>
        <dbReference type="SAM" id="MobiDB-lite"/>
    </source>
</evidence>
<gene>
    <name evidence="7" type="ORF">CPB84DRAFT_1735217</name>
</gene>
<dbReference type="PROSITE" id="PS01360">
    <property type="entry name" value="ZF_MYND_1"/>
    <property type="match status" value="1"/>
</dbReference>
<dbReference type="Pfam" id="PF20179">
    <property type="entry name" value="MSS51_C"/>
    <property type="match status" value="1"/>
</dbReference>
<evidence type="ECO:0000313" key="7">
    <source>
        <dbReference type="EMBL" id="KAF8881411.1"/>
    </source>
</evidence>
<comment type="caution">
    <text evidence="7">The sequence shown here is derived from an EMBL/GenBank/DDBJ whole genome shotgun (WGS) entry which is preliminary data.</text>
</comment>
<dbReference type="InterPro" id="IPR046824">
    <property type="entry name" value="Mss51-like_C"/>
</dbReference>
<keyword evidence="8" id="KW-1185">Reference proteome</keyword>
<dbReference type="PROSITE" id="PS50865">
    <property type="entry name" value="ZF_MYND_2"/>
    <property type="match status" value="1"/>
</dbReference>
<evidence type="ECO:0000256" key="4">
    <source>
        <dbReference type="PROSITE-ProRule" id="PRU00134"/>
    </source>
</evidence>
<feature type="compositionally biased region" description="Low complexity" evidence="5">
    <location>
        <begin position="13"/>
        <end position="37"/>
    </location>
</feature>
<evidence type="ECO:0000256" key="2">
    <source>
        <dbReference type="ARBA" id="ARBA00022771"/>
    </source>
</evidence>
<proteinExistence type="predicted"/>
<dbReference type="Pfam" id="PF01753">
    <property type="entry name" value="zf-MYND"/>
    <property type="match status" value="1"/>
</dbReference>
<reference evidence="7" key="1">
    <citation type="submission" date="2020-11" db="EMBL/GenBank/DDBJ databases">
        <authorList>
            <consortium name="DOE Joint Genome Institute"/>
            <person name="Ahrendt S."/>
            <person name="Riley R."/>
            <person name="Andreopoulos W."/>
            <person name="LaButti K."/>
            <person name="Pangilinan J."/>
            <person name="Ruiz-duenas F.J."/>
            <person name="Barrasa J.M."/>
            <person name="Sanchez-Garcia M."/>
            <person name="Camarero S."/>
            <person name="Miyauchi S."/>
            <person name="Serrano A."/>
            <person name="Linde D."/>
            <person name="Babiker R."/>
            <person name="Drula E."/>
            <person name="Ayuso-Fernandez I."/>
            <person name="Pacheco R."/>
            <person name="Padilla G."/>
            <person name="Ferreira P."/>
            <person name="Barriuso J."/>
            <person name="Kellner H."/>
            <person name="Castanera R."/>
            <person name="Alfaro M."/>
            <person name="Ramirez L."/>
            <person name="Pisabarro A.G."/>
            <person name="Kuo A."/>
            <person name="Tritt A."/>
            <person name="Lipzen A."/>
            <person name="He G."/>
            <person name="Yan M."/>
            <person name="Ng V."/>
            <person name="Cullen D."/>
            <person name="Martin F."/>
            <person name="Rosso M.-N."/>
            <person name="Henrissat B."/>
            <person name="Hibbett D."/>
            <person name="Martinez A.T."/>
            <person name="Grigoriev I.V."/>
        </authorList>
    </citation>
    <scope>NUCLEOTIDE SEQUENCE</scope>
    <source>
        <strain evidence="7">AH 44721</strain>
    </source>
</reference>
<dbReference type="Gene3D" id="6.10.140.2220">
    <property type="match status" value="1"/>
</dbReference>
<dbReference type="GO" id="GO:0008270">
    <property type="term" value="F:zinc ion binding"/>
    <property type="evidence" value="ECO:0007669"/>
    <property type="project" value="UniProtKB-KW"/>
</dbReference>
<sequence length="520" mass="58875">MSSDVPSDAPPEASSDAYSDVSSDASSNAPSNSSSDSRSMDHRRVPPILVNLGLACFYCLSGRSAENSLSQCGCRHLWFCDQECQMAQWPDHQEFCTAYQAVERKYGPDLLKPYSFVRKNPYTHHFINEEEVEECLDSVGCLVMDKLEEELQRTLLNHECNVLGWEPHCLACGRSDAIFRIEARLANQNTSPSVLKPCPGCALSFFCCDLHWLSMKSKHQDEPSKYSRENLSHCEMNRRCFDDMRCSQILLPGSNVGEFNWVPERTVPSWSSLQDSDWTHYLSDLANTLSSHSSKGHDFLEAALRAVSENLSMPMTILWGLEILNGDDDSWTMKEVLNIHVIGAAEVEIMNDEIFEEILHRLPLVKTLMMTFVGPDLDDLTGEDPIINEIEICAQCESNGRMMIHDHHPKTYHEYIADQGSGFVKPDLAIAFNSVCCKGDIASWTRTYHAMFRQHIPSLFTAYNEAEAIRESILFKGAGITFHPELSPRRNPWGSLLSKMEPKTLTRFYEFNGWISGGWK</sequence>
<keyword evidence="3" id="KW-0862">Zinc</keyword>